<accession>C9MUH3</accession>
<sequence>MENNNKIEIIGKNGQKIKITEAEQERRNKIKKVNDELKKINVEKSKIINEKEIWKYFFEKPKKIITNICMKCLNFLSI</sequence>
<keyword evidence="1" id="KW-0175">Coiled coil</keyword>
<dbReference type="HOGENOM" id="CLU_2617692_0_0_0"/>
<name>C9MUH3_9FUSO</name>
<dbReference type="EMBL" id="ACVB02000006">
    <property type="protein sequence ID" value="EEX75593.1"/>
    <property type="molecule type" value="Genomic_DNA"/>
</dbReference>
<evidence type="ECO:0000313" key="3">
    <source>
        <dbReference type="Proteomes" id="UP000006233"/>
    </source>
</evidence>
<comment type="caution">
    <text evidence="2">The sequence shown here is derived from an EMBL/GenBank/DDBJ whole genome shotgun (WGS) entry which is preliminary data.</text>
</comment>
<organism evidence="2 3">
    <name type="scientific">Leptotrichia hofstadii F0254</name>
    <dbReference type="NCBI Taxonomy" id="634994"/>
    <lineage>
        <taxon>Bacteria</taxon>
        <taxon>Fusobacteriati</taxon>
        <taxon>Fusobacteriota</taxon>
        <taxon>Fusobacteriia</taxon>
        <taxon>Fusobacteriales</taxon>
        <taxon>Leptotrichiaceae</taxon>
        <taxon>Leptotrichia</taxon>
    </lineage>
</organism>
<reference evidence="2 3" key="1">
    <citation type="submission" date="2009-09" db="EMBL/GenBank/DDBJ databases">
        <authorList>
            <person name="Weinstock G."/>
            <person name="Sodergren E."/>
            <person name="Clifton S."/>
            <person name="Fulton L."/>
            <person name="Fulton B."/>
            <person name="Courtney L."/>
            <person name="Fronick C."/>
            <person name="Harrison M."/>
            <person name="Strong C."/>
            <person name="Farmer C."/>
            <person name="Delahaunty K."/>
            <person name="Markovic C."/>
            <person name="Hall O."/>
            <person name="Minx P."/>
            <person name="Tomlinson C."/>
            <person name="Mitreva M."/>
            <person name="Nelson J."/>
            <person name="Hou S."/>
            <person name="Wollam A."/>
            <person name="Pepin K.H."/>
            <person name="Johnson M."/>
            <person name="Bhonagiri V."/>
            <person name="Nash W.E."/>
            <person name="Warren W."/>
            <person name="Chinwalla A."/>
            <person name="Mardis E.R."/>
            <person name="Wilson R.K."/>
        </authorList>
    </citation>
    <scope>NUCLEOTIDE SEQUENCE [LARGE SCALE GENOMIC DNA]</scope>
    <source>
        <strain evidence="2 3">F0254</strain>
    </source>
</reference>
<proteinExistence type="predicted"/>
<feature type="coiled-coil region" evidence="1">
    <location>
        <begin position="19"/>
        <end position="50"/>
    </location>
</feature>
<dbReference type="eggNOG" id="COG0220">
    <property type="taxonomic scope" value="Bacteria"/>
</dbReference>
<protein>
    <submittedName>
        <fullName evidence="2">Uncharacterized protein</fullName>
    </submittedName>
</protein>
<dbReference type="AlphaFoldDB" id="C9MUH3"/>
<evidence type="ECO:0000313" key="2">
    <source>
        <dbReference type="EMBL" id="EEX75593.1"/>
    </source>
</evidence>
<gene>
    <name evidence="2" type="ORF">GCWU000323_00192</name>
</gene>
<evidence type="ECO:0000256" key="1">
    <source>
        <dbReference type="SAM" id="Coils"/>
    </source>
</evidence>
<dbReference type="Proteomes" id="UP000006233">
    <property type="component" value="Unassembled WGS sequence"/>
</dbReference>
<dbReference type="STRING" id="634994.GCWU000323_00192"/>